<gene>
    <name evidence="1" type="ORF">ACFQ3N_18730</name>
</gene>
<reference evidence="2" key="1">
    <citation type="journal article" date="2019" name="Int. J. Syst. Evol. Microbiol.">
        <title>The Global Catalogue of Microorganisms (GCM) 10K type strain sequencing project: providing services to taxonomists for standard genome sequencing and annotation.</title>
        <authorList>
            <consortium name="The Broad Institute Genomics Platform"/>
            <consortium name="The Broad Institute Genome Sequencing Center for Infectious Disease"/>
            <person name="Wu L."/>
            <person name="Ma J."/>
        </authorList>
    </citation>
    <scope>NUCLEOTIDE SEQUENCE [LARGE SCALE GENOMIC DNA]</scope>
    <source>
        <strain evidence="2">CCUG 56754</strain>
    </source>
</reference>
<name>A0ABW3LPS6_9BACI</name>
<accession>A0ABW3LPS6</accession>
<dbReference type="EMBL" id="JBHTKJ010000073">
    <property type="protein sequence ID" value="MFD1040416.1"/>
    <property type="molecule type" value="Genomic_DNA"/>
</dbReference>
<evidence type="ECO:0000313" key="2">
    <source>
        <dbReference type="Proteomes" id="UP001597040"/>
    </source>
</evidence>
<protein>
    <submittedName>
        <fullName evidence="1">Nucleotidyltransferase family protein</fullName>
    </submittedName>
</protein>
<dbReference type="PANTHER" id="PTHR39166:SF1">
    <property type="entry name" value="BLL1166 PROTEIN"/>
    <property type="match status" value="1"/>
</dbReference>
<dbReference type="InterPro" id="IPR009267">
    <property type="entry name" value="NTP_transf_6"/>
</dbReference>
<dbReference type="Pfam" id="PF06042">
    <property type="entry name" value="NTP_transf_6"/>
    <property type="match status" value="1"/>
</dbReference>
<organism evidence="1 2">
    <name type="scientific">Virgibacillus byunsanensis</name>
    <dbReference type="NCBI Taxonomy" id="570945"/>
    <lineage>
        <taxon>Bacteria</taxon>
        <taxon>Bacillati</taxon>
        <taxon>Bacillota</taxon>
        <taxon>Bacilli</taxon>
        <taxon>Bacillales</taxon>
        <taxon>Bacillaceae</taxon>
        <taxon>Virgibacillus</taxon>
    </lineage>
</organism>
<evidence type="ECO:0000313" key="1">
    <source>
        <dbReference type="EMBL" id="MFD1040416.1"/>
    </source>
</evidence>
<sequence length="173" mass="20480">MMDILKTARELDLPDWWICAGFVRSKIWDVLHGFEKRTPLPDIDVVYFDKTNGNEQEEKRLEKELYDTLPGVRWSLKNEARMHVRNNVEPYTSTVDAISKFPETATALGIKLKNDGNLMLTAPHGVEDVLHMIVKPTPYILASKERLQIFEERIRTKKWDGRWDRVRYFEWLF</sequence>
<dbReference type="Proteomes" id="UP001597040">
    <property type="component" value="Unassembled WGS sequence"/>
</dbReference>
<proteinExistence type="predicted"/>
<comment type="caution">
    <text evidence="1">The sequence shown here is derived from an EMBL/GenBank/DDBJ whole genome shotgun (WGS) entry which is preliminary data.</text>
</comment>
<dbReference type="RefSeq" id="WP_390364482.1">
    <property type="nucleotide sequence ID" value="NZ_JBHTKJ010000073.1"/>
</dbReference>
<dbReference type="PANTHER" id="PTHR39166">
    <property type="entry name" value="BLL1166 PROTEIN"/>
    <property type="match status" value="1"/>
</dbReference>
<keyword evidence="2" id="KW-1185">Reference proteome</keyword>